<dbReference type="VEuPathDB" id="CryptoDB:Cvel_19186"/>
<dbReference type="GO" id="GO:0005509">
    <property type="term" value="F:calcium ion binding"/>
    <property type="evidence" value="ECO:0007669"/>
    <property type="project" value="InterPro"/>
</dbReference>
<accession>A0A0G4FXY0</accession>
<name>A0A0G4FXY0_9ALVE</name>
<dbReference type="EMBL" id="CDMZ01000702">
    <property type="protein sequence ID" value="CEM19778.1"/>
    <property type="molecule type" value="Genomic_DNA"/>
</dbReference>
<dbReference type="InterPro" id="IPR002048">
    <property type="entry name" value="EF_hand_dom"/>
</dbReference>
<reference evidence="2" key="1">
    <citation type="submission" date="2014-11" db="EMBL/GenBank/DDBJ databases">
        <authorList>
            <person name="Otto D Thomas"/>
            <person name="Naeem Raeece"/>
        </authorList>
    </citation>
    <scope>NUCLEOTIDE SEQUENCE</scope>
</reference>
<dbReference type="SUPFAM" id="SSF47473">
    <property type="entry name" value="EF-hand"/>
    <property type="match status" value="1"/>
</dbReference>
<protein>
    <recommendedName>
        <fullName evidence="1">EF-hand domain-containing protein</fullName>
    </recommendedName>
</protein>
<dbReference type="InterPro" id="IPR011992">
    <property type="entry name" value="EF-hand-dom_pair"/>
</dbReference>
<evidence type="ECO:0000259" key="1">
    <source>
        <dbReference type="PROSITE" id="PS50222"/>
    </source>
</evidence>
<dbReference type="AlphaFoldDB" id="A0A0G4FXY0"/>
<feature type="domain" description="EF-hand" evidence="1">
    <location>
        <begin position="8"/>
        <end position="43"/>
    </location>
</feature>
<dbReference type="Gene3D" id="1.10.238.10">
    <property type="entry name" value="EF-hand"/>
    <property type="match status" value="1"/>
</dbReference>
<dbReference type="PROSITE" id="PS50222">
    <property type="entry name" value="EF_HAND_2"/>
    <property type="match status" value="1"/>
</dbReference>
<proteinExistence type="predicted"/>
<sequence>MEEFLKHTQRKDLRKVFKALDKEATGYVSVSDLGESLEAFGFVEEAMKARKVGADVKKKLQEAGRSTGPVGFLEQEEYVEAVEQVARGLYDLRGGVKASSLSETAVESWLRQQGTLKTSGELNADFVARLLSQDGPQVLVEEVRSLFESLEAGAGSRGKISAEAMLRALS</sequence>
<evidence type="ECO:0000313" key="2">
    <source>
        <dbReference type="EMBL" id="CEM19778.1"/>
    </source>
</evidence>
<organism evidence="2">
    <name type="scientific">Chromera velia CCMP2878</name>
    <dbReference type="NCBI Taxonomy" id="1169474"/>
    <lineage>
        <taxon>Eukaryota</taxon>
        <taxon>Sar</taxon>
        <taxon>Alveolata</taxon>
        <taxon>Colpodellida</taxon>
        <taxon>Chromeraceae</taxon>
        <taxon>Chromera</taxon>
    </lineage>
</organism>
<gene>
    <name evidence="2" type="ORF">Cvel_19186</name>
</gene>